<reference evidence="2" key="1">
    <citation type="journal article" date="2022" name="Int. J. Mol. Sci.">
        <title>Draft Genome of Tanacetum Coccineum: Genomic Comparison of Closely Related Tanacetum-Family Plants.</title>
        <authorList>
            <person name="Yamashiro T."/>
            <person name="Shiraishi A."/>
            <person name="Nakayama K."/>
            <person name="Satake H."/>
        </authorList>
    </citation>
    <scope>NUCLEOTIDE SEQUENCE</scope>
</reference>
<dbReference type="Proteomes" id="UP001151760">
    <property type="component" value="Unassembled WGS sequence"/>
</dbReference>
<gene>
    <name evidence="2" type="ORF">Tco_1004029</name>
</gene>
<evidence type="ECO:0000313" key="2">
    <source>
        <dbReference type="EMBL" id="GJT60496.1"/>
    </source>
</evidence>
<dbReference type="InterPro" id="IPR025724">
    <property type="entry name" value="GAG-pre-integrase_dom"/>
</dbReference>
<feature type="domain" description="GAG-pre-integrase" evidence="1">
    <location>
        <begin position="606"/>
        <end position="674"/>
    </location>
</feature>
<dbReference type="Pfam" id="PF13976">
    <property type="entry name" value="gag_pre-integrs"/>
    <property type="match status" value="1"/>
</dbReference>
<sequence length="731" mass="83163">MLFGTINTEYEVGKLAREFKGGSLLALKCLVWFMKYYANVRRTVADFSHAPLNEYSPSPDDKKQWSLVWDVGLGGSRFRNFAKKESMKKAFQDMLHELGGNEENSEDNFSCGSALEDYITLLFVLVRNIDFQDSPDDEEDTRSSHEYLNDLEEEYQVRALLAKSKRFFKKGTQSSPQHKPELRPTKDFEAKYNKVKAKLALLSSSASASKASTVKNKALRLSPFVSFFYSLCLIKSRIPTLITEAYEWDEEEVSSDDNEIVEVKVLMALAEDTGAVSKKAAKNDEWVKISMRKVHTLLEIEDNDDRKTYLDYLCIDLNYVEEQKNNLLSKHRDLVHELNACKEQLLVLKQAKLDFLTMQHVNTEILKENKNLRILPAESQRNTTDPSFAVTDSSATDYDSVDESSVCSTPLHPLKKIDGVEPISRPKTIKSILRCEKTDQRTCDHAEYISTLNMSQHLKSLGRASSRSKIPRPSKRFFPPCTHCGYIDHLSNECLYYPICGLCGSYDHDTNGHNRIISLEREINPRNPQHAFKRCKVYGSSTHTTTDHYDIKWFKRGEALQAKDEALKSTKAESSNANRSKTPTKRETIFNSNKEVVMIAPGVRDVYVLDITSSAPESCFFAKAYENLNWLWHKRLAYLNFKTINKLAKQNLVIGLPSLVYSKDKPCSSCKKGKASKSQGEVWGDIQVVTGFVKAGKMAFWEVGSFGPLKLYNLNAIFARFAVLTLAFYLL</sequence>
<dbReference type="EMBL" id="BQNB010017205">
    <property type="protein sequence ID" value="GJT60496.1"/>
    <property type="molecule type" value="Genomic_DNA"/>
</dbReference>
<protein>
    <submittedName>
        <fullName evidence="2">Retrovirus-related pol polyprotein from transposon TNT 1-94</fullName>
    </submittedName>
</protein>
<name>A0ABQ5FAR3_9ASTR</name>
<evidence type="ECO:0000259" key="1">
    <source>
        <dbReference type="Pfam" id="PF13976"/>
    </source>
</evidence>
<comment type="caution">
    <text evidence="2">The sequence shown here is derived from an EMBL/GenBank/DDBJ whole genome shotgun (WGS) entry which is preliminary data.</text>
</comment>
<reference evidence="2" key="2">
    <citation type="submission" date="2022-01" db="EMBL/GenBank/DDBJ databases">
        <authorList>
            <person name="Yamashiro T."/>
            <person name="Shiraishi A."/>
            <person name="Satake H."/>
            <person name="Nakayama K."/>
        </authorList>
    </citation>
    <scope>NUCLEOTIDE SEQUENCE</scope>
</reference>
<keyword evidence="3" id="KW-1185">Reference proteome</keyword>
<organism evidence="2 3">
    <name type="scientific">Tanacetum coccineum</name>
    <dbReference type="NCBI Taxonomy" id="301880"/>
    <lineage>
        <taxon>Eukaryota</taxon>
        <taxon>Viridiplantae</taxon>
        <taxon>Streptophyta</taxon>
        <taxon>Embryophyta</taxon>
        <taxon>Tracheophyta</taxon>
        <taxon>Spermatophyta</taxon>
        <taxon>Magnoliopsida</taxon>
        <taxon>eudicotyledons</taxon>
        <taxon>Gunneridae</taxon>
        <taxon>Pentapetalae</taxon>
        <taxon>asterids</taxon>
        <taxon>campanulids</taxon>
        <taxon>Asterales</taxon>
        <taxon>Asteraceae</taxon>
        <taxon>Asteroideae</taxon>
        <taxon>Anthemideae</taxon>
        <taxon>Anthemidinae</taxon>
        <taxon>Tanacetum</taxon>
    </lineage>
</organism>
<evidence type="ECO:0000313" key="3">
    <source>
        <dbReference type="Proteomes" id="UP001151760"/>
    </source>
</evidence>
<proteinExistence type="predicted"/>
<accession>A0ABQ5FAR3</accession>